<dbReference type="InterPro" id="IPR043129">
    <property type="entry name" value="ATPase_NBD"/>
</dbReference>
<dbReference type="Proteomes" id="UP000488299">
    <property type="component" value="Unassembled WGS sequence"/>
</dbReference>
<organism evidence="2 3">
    <name type="scientific">Rudanella paleaurantiibacter</name>
    <dbReference type="NCBI Taxonomy" id="2614655"/>
    <lineage>
        <taxon>Bacteria</taxon>
        <taxon>Pseudomonadati</taxon>
        <taxon>Bacteroidota</taxon>
        <taxon>Cytophagia</taxon>
        <taxon>Cytophagales</taxon>
        <taxon>Cytophagaceae</taxon>
        <taxon>Rudanella</taxon>
    </lineage>
</organism>
<dbReference type="Gene3D" id="3.30.420.40">
    <property type="match status" value="2"/>
</dbReference>
<dbReference type="Pfam" id="PF00480">
    <property type="entry name" value="ROK"/>
    <property type="match status" value="1"/>
</dbReference>
<dbReference type="GO" id="GO:0009384">
    <property type="term" value="F:N-acylmannosamine kinase activity"/>
    <property type="evidence" value="ECO:0007669"/>
    <property type="project" value="TreeGrafter"/>
</dbReference>
<sequence length="307" mass="33459">MQTYWGIDLGGTKIEGVVLSSPSPDAIVLRKRIDTEAHKGYDHILSRIELLVDILRVETGYQPEHIGFGTPGTNDPTTNTMKNCNTTVLNGKPMVQDLARRLAVPITVANDANCFALAEATMGIVPEVMPDFRCVFGVIMGTGVGGGVVFKTSADSKPMVLGGLHGIGGEWGHNILEENGYDCYCGKRGCNEQVLSGPALQRFYYEQCGEERKMKEIIERHRQGIDPVATQTFERMLEYYGRSISTIINVLDPDAIVLGGGVGNVDELYTEGTERIKKYIFNNGVVRTPILRPKLGDSAGVFGAAML</sequence>
<evidence type="ECO:0000313" key="2">
    <source>
        <dbReference type="EMBL" id="KAB7730397.1"/>
    </source>
</evidence>
<dbReference type="PANTHER" id="PTHR18964">
    <property type="entry name" value="ROK (REPRESSOR, ORF, KINASE) FAMILY"/>
    <property type="match status" value="1"/>
</dbReference>
<dbReference type="InterPro" id="IPR000600">
    <property type="entry name" value="ROK"/>
</dbReference>
<dbReference type="AlphaFoldDB" id="A0A7J5TZL2"/>
<dbReference type="SUPFAM" id="SSF53067">
    <property type="entry name" value="Actin-like ATPase domain"/>
    <property type="match status" value="1"/>
</dbReference>
<reference evidence="2 3" key="1">
    <citation type="submission" date="2019-10" db="EMBL/GenBank/DDBJ databases">
        <title>Rudanella paleaurantiibacter sp. nov., isolated from sludge.</title>
        <authorList>
            <person name="Xu S.Q."/>
        </authorList>
    </citation>
    <scope>NUCLEOTIDE SEQUENCE [LARGE SCALE GENOMIC DNA]</scope>
    <source>
        <strain evidence="2 3">HX-22-17</strain>
    </source>
</reference>
<gene>
    <name evidence="2" type="ORF">F5984_14695</name>
</gene>
<dbReference type="PANTHER" id="PTHR18964:SF149">
    <property type="entry name" value="BIFUNCTIONAL UDP-N-ACETYLGLUCOSAMINE 2-EPIMERASE_N-ACETYLMANNOSAMINE KINASE"/>
    <property type="match status" value="1"/>
</dbReference>
<name>A0A7J5TZL2_9BACT</name>
<proteinExistence type="inferred from homology"/>
<accession>A0A7J5TZL2</accession>
<comment type="caution">
    <text evidence="2">The sequence shown here is derived from an EMBL/GenBank/DDBJ whole genome shotgun (WGS) entry which is preliminary data.</text>
</comment>
<dbReference type="GO" id="GO:0008761">
    <property type="term" value="F:UDP-N-acetylglucosamine 2-epimerase activity"/>
    <property type="evidence" value="ECO:0007669"/>
    <property type="project" value="TreeGrafter"/>
</dbReference>
<dbReference type="EMBL" id="WELI01000005">
    <property type="protein sequence ID" value="KAB7730397.1"/>
    <property type="molecule type" value="Genomic_DNA"/>
</dbReference>
<evidence type="ECO:0000256" key="1">
    <source>
        <dbReference type="ARBA" id="ARBA00006479"/>
    </source>
</evidence>
<keyword evidence="3" id="KW-1185">Reference proteome</keyword>
<comment type="similarity">
    <text evidence="1">Belongs to the ROK (NagC/XylR) family.</text>
</comment>
<protein>
    <submittedName>
        <fullName evidence="2">ROK family protein</fullName>
    </submittedName>
</protein>
<evidence type="ECO:0000313" key="3">
    <source>
        <dbReference type="Proteomes" id="UP000488299"/>
    </source>
</evidence>
<dbReference type="RefSeq" id="WP_152124983.1">
    <property type="nucleotide sequence ID" value="NZ_WELI01000005.1"/>
</dbReference>